<dbReference type="InterPro" id="IPR011006">
    <property type="entry name" value="CheY-like_superfamily"/>
</dbReference>
<dbReference type="Gene3D" id="3.40.50.2300">
    <property type="match status" value="1"/>
</dbReference>
<sequence length="137" mass="14536">MTKPSSGSLPVVLIVEDDADVRDVMSYSLERRGFEVLSAAGTDAATDICKQRAGKIDVLIADLSLPGDTTGGLARWVSTVYPRMKIVYVSGIPRHVALSSGIVQGGAPYLEKPVSPDVLASTVQSLLPRPVDAPDDW</sequence>
<dbReference type="CDD" id="cd00156">
    <property type="entry name" value="REC"/>
    <property type="match status" value="1"/>
</dbReference>
<dbReference type="InterPro" id="IPR001789">
    <property type="entry name" value="Sig_transdc_resp-reg_receiver"/>
</dbReference>
<dbReference type="SUPFAM" id="SSF52172">
    <property type="entry name" value="CheY-like"/>
    <property type="match status" value="1"/>
</dbReference>
<accession>A0A919SYB9</accession>
<dbReference type="EMBL" id="BOQP01000043">
    <property type="protein sequence ID" value="GIM80722.1"/>
    <property type="molecule type" value="Genomic_DNA"/>
</dbReference>
<keyword evidence="1 2" id="KW-0597">Phosphoprotein</keyword>
<dbReference type="Proteomes" id="UP000680865">
    <property type="component" value="Unassembled WGS sequence"/>
</dbReference>
<protein>
    <recommendedName>
        <fullName evidence="3">Response regulatory domain-containing protein</fullName>
    </recommendedName>
</protein>
<organism evidence="4 5">
    <name type="scientific">Winogradskya consettensis</name>
    <dbReference type="NCBI Taxonomy" id="113560"/>
    <lineage>
        <taxon>Bacteria</taxon>
        <taxon>Bacillati</taxon>
        <taxon>Actinomycetota</taxon>
        <taxon>Actinomycetes</taxon>
        <taxon>Micromonosporales</taxon>
        <taxon>Micromonosporaceae</taxon>
        <taxon>Winogradskya</taxon>
    </lineage>
</organism>
<dbReference type="Pfam" id="PF00072">
    <property type="entry name" value="Response_reg"/>
    <property type="match status" value="1"/>
</dbReference>
<evidence type="ECO:0000313" key="4">
    <source>
        <dbReference type="EMBL" id="GIM80722.1"/>
    </source>
</evidence>
<comment type="caution">
    <text evidence="4">The sequence shown here is derived from an EMBL/GenBank/DDBJ whole genome shotgun (WGS) entry which is preliminary data.</text>
</comment>
<feature type="modified residue" description="4-aspartylphosphate" evidence="2">
    <location>
        <position position="62"/>
    </location>
</feature>
<evidence type="ECO:0000259" key="3">
    <source>
        <dbReference type="PROSITE" id="PS50110"/>
    </source>
</evidence>
<evidence type="ECO:0000313" key="5">
    <source>
        <dbReference type="Proteomes" id="UP000680865"/>
    </source>
</evidence>
<dbReference type="InterPro" id="IPR050595">
    <property type="entry name" value="Bact_response_regulator"/>
</dbReference>
<dbReference type="RefSeq" id="WP_213001667.1">
    <property type="nucleotide sequence ID" value="NZ_BAAATW010000001.1"/>
</dbReference>
<gene>
    <name evidence="4" type="ORF">Aco04nite_72310</name>
</gene>
<dbReference type="PANTHER" id="PTHR44591:SF21">
    <property type="entry name" value="TWO-COMPONENT RESPONSE REGULATOR"/>
    <property type="match status" value="1"/>
</dbReference>
<proteinExistence type="predicted"/>
<name>A0A919SYB9_9ACTN</name>
<dbReference type="AlphaFoldDB" id="A0A919SYB9"/>
<dbReference type="GO" id="GO:0000160">
    <property type="term" value="P:phosphorelay signal transduction system"/>
    <property type="evidence" value="ECO:0007669"/>
    <property type="project" value="InterPro"/>
</dbReference>
<feature type="domain" description="Response regulatory" evidence="3">
    <location>
        <begin position="11"/>
        <end position="127"/>
    </location>
</feature>
<reference evidence="4" key="1">
    <citation type="submission" date="2021-03" db="EMBL/GenBank/DDBJ databases">
        <title>Whole genome shotgun sequence of Actinoplanes consettensis NBRC 14913.</title>
        <authorList>
            <person name="Komaki H."/>
            <person name="Tamura T."/>
        </authorList>
    </citation>
    <scope>NUCLEOTIDE SEQUENCE</scope>
    <source>
        <strain evidence="4">NBRC 14913</strain>
    </source>
</reference>
<dbReference type="PROSITE" id="PS50110">
    <property type="entry name" value="RESPONSE_REGULATORY"/>
    <property type="match status" value="1"/>
</dbReference>
<dbReference type="PANTHER" id="PTHR44591">
    <property type="entry name" value="STRESS RESPONSE REGULATOR PROTEIN 1"/>
    <property type="match status" value="1"/>
</dbReference>
<dbReference type="SMART" id="SM00448">
    <property type="entry name" value="REC"/>
    <property type="match status" value="1"/>
</dbReference>
<evidence type="ECO:0000256" key="2">
    <source>
        <dbReference type="PROSITE-ProRule" id="PRU00169"/>
    </source>
</evidence>
<keyword evidence="5" id="KW-1185">Reference proteome</keyword>
<evidence type="ECO:0000256" key="1">
    <source>
        <dbReference type="ARBA" id="ARBA00022553"/>
    </source>
</evidence>